<evidence type="ECO:0000256" key="1">
    <source>
        <dbReference type="SAM" id="MobiDB-lite"/>
    </source>
</evidence>
<gene>
    <name evidence="2" type="ORF">KC19_VG108000</name>
</gene>
<name>A0A8T0HPR5_CERPU</name>
<comment type="caution">
    <text evidence="2">The sequence shown here is derived from an EMBL/GenBank/DDBJ whole genome shotgun (WGS) entry which is preliminary data.</text>
</comment>
<dbReference type="EMBL" id="CM026426">
    <property type="protein sequence ID" value="KAG0572588.1"/>
    <property type="molecule type" value="Genomic_DNA"/>
</dbReference>
<evidence type="ECO:0000313" key="2">
    <source>
        <dbReference type="EMBL" id="KAG0572588.1"/>
    </source>
</evidence>
<proteinExistence type="predicted"/>
<keyword evidence="3" id="KW-1185">Reference proteome</keyword>
<reference evidence="2" key="1">
    <citation type="submission" date="2020-06" db="EMBL/GenBank/DDBJ databases">
        <title>WGS assembly of Ceratodon purpureus strain R40.</title>
        <authorList>
            <person name="Carey S.B."/>
            <person name="Jenkins J."/>
            <person name="Shu S."/>
            <person name="Lovell J.T."/>
            <person name="Sreedasyam A."/>
            <person name="Maumus F."/>
            <person name="Tiley G.P."/>
            <person name="Fernandez-Pozo N."/>
            <person name="Barry K."/>
            <person name="Chen C."/>
            <person name="Wang M."/>
            <person name="Lipzen A."/>
            <person name="Daum C."/>
            <person name="Saski C.A."/>
            <person name="Payton A.C."/>
            <person name="Mcbreen J.C."/>
            <person name="Conrad R.E."/>
            <person name="Kollar L.M."/>
            <person name="Olsson S."/>
            <person name="Huttunen S."/>
            <person name="Landis J.B."/>
            <person name="Wickett N.J."/>
            <person name="Johnson M.G."/>
            <person name="Rensing S.A."/>
            <person name="Grimwood J."/>
            <person name="Schmutz J."/>
            <person name="Mcdaniel S.F."/>
        </authorList>
    </citation>
    <scope>NUCLEOTIDE SEQUENCE</scope>
    <source>
        <strain evidence="2">R40</strain>
    </source>
</reference>
<dbReference type="Proteomes" id="UP000822688">
    <property type="component" value="Chromosome V"/>
</dbReference>
<feature type="region of interest" description="Disordered" evidence="1">
    <location>
        <begin position="92"/>
        <end position="111"/>
    </location>
</feature>
<sequence length="111" mass="13036">MDMYEKPGFSTRFWSRNASDAYRDGGWSRLRGPCITEHNVAIEIRTPTTRDTTRCGLGDYRVEGKQIRRRSSDVQNHHHRQRLRLRMQTKVIKTSLSRGQGSKDKKHVHNQ</sequence>
<dbReference type="AlphaFoldDB" id="A0A8T0HPR5"/>
<accession>A0A8T0HPR5</accession>
<evidence type="ECO:0000313" key="3">
    <source>
        <dbReference type="Proteomes" id="UP000822688"/>
    </source>
</evidence>
<protein>
    <submittedName>
        <fullName evidence="2">Uncharacterized protein</fullName>
    </submittedName>
</protein>
<organism evidence="2 3">
    <name type="scientific">Ceratodon purpureus</name>
    <name type="common">Fire moss</name>
    <name type="synonym">Dicranum purpureum</name>
    <dbReference type="NCBI Taxonomy" id="3225"/>
    <lineage>
        <taxon>Eukaryota</taxon>
        <taxon>Viridiplantae</taxon>
        <taxon>Streptophyta</taxon>
        <taxon>Embryophyta</taxon>
        <taxon>Bryophyta</taxon>
        <taxon>Bryophytina</taxon>
        <taxon>Bryopsida</taxon>
        <taxon>Dicranidae</taxon>
        <taxon>Pseudoditrichales</taxon>
        <taxon>Ditrichaceae</taxon>
        <taxon>Ceratodon</taxon>
    </lineage>
</organism>